<dbReference type="eggNOG" id="ENOG502ZBIU">
    <property type="taxonomic scope" value="Bacteria"/>
</dbReference>
<gene>
    <name evidence="2" type="ORF">HMPREF9333_01357</name>
</gene>
<dbReference type="Pfam" id="PF18975">
    <property type="entry name" value="DUF5711"/>
    <property type="match status" value="1"/>
</dbReference>
<accession>G5GIG7</accession>
<dbReference type="Proteomes" id="UP000003011">
    <property type="component" value="Unassembled WGS sequence"/>
</dbReference>
<keyword evidence="1" id="KW-0472">Membrane</keyword>
<evidence type="ECO:0000256" key="1">
    <source>
        <dbReference type="SAM" id="Phobius"/>
    </source>
</evidence>
<feature type="transmembrane region" description="Helical" evidence="1">
    <location>
        <begin position="49"/>
        <end position="66"/>
    </location>
</feature>
<evidence type="ECO:0000313" key="3">
    <source>
        <dbReference type="Proteomes" id="UP000003011"/>
    </source>
</evidence>
<dbReference type="OrthoDB" id="1779345at2"/>
<dbReference type="SUPFAM" id="SSF63829">
    <property type="entry name" value="Calcium-dependent phosphotriesterase"/>
    <property type="match status" value="1"/>
</dbReference>
<evidence type="ECO:0000313" key="2">
    <source>
        <dbReference type="EMBL" id="EHI55642.1"/>
    </source>
</evidence>
<protein>
    <submittedName>
        <fullName evidence="2">Uncharacterized protein</fullName>
    </submittedName>
</protein>
<keyword evidence="1" id="KW-1133">Transmembrane helix</keyword>
<comment type="caution">
    <text evidence="2">The sequence shown here is derived from an EMBL/GenBank/DDBJ whole genome shotgun (WGS) entry which is preliminary data.</text>
</comment>
<dbReference type="EMBL" id="ACZL01000021">
    <property type="protein sequence ID" value="EHI55642.1"/>
    <property type="molecule type" value="Genomic_DNA"/>
</dbReference>
<organism evidence="2 3">
    <name type="scientific">Johnsonella ignava ATCC 51276</name>
    <dbReference type="NCBI Taxonomy" id="679200"/>
    <lineage>
        <taxon>Bacteria</taxon>
        <taxon>Bacillati</taxon>
        <taxon>Bacillota</taxon>
        <taxon>Clostridia</taxon>
        <taxon>Lachnospirales</taxon>
        <taxon>Lachnospiraceae</taxon>
        <taxon>Johnsonella</taxon>
    </lineage>
</organism>
<dbReference type="RefSeq" id="WP_005540944.1">
    <property type="nucleotide sequence ID" value="NZ_JH378832.1"/>
</dbReference>
<keyword evidence="3" id="KW-1185">Reference proteome</keyword>
<keyword evidence="1" id="KW-0812">Transmembrane</keyword>
<dbReference type="AlphaFoldDB" id="G5GIG7"/>
<name>G5GIG7_9FIRM</name>
<dbReference type="HOGENOM" id="CLU_043795_0_0_9"/>
<sequence>MSDFENREFRKKQLKQNMIDTGEDKGYEERHVKKSSSGGAAVEYNKKRLLLLLLIPIFIAGLYWAWKLYSRYSKYTNYTVISENDITKGSTVGYTEFGNGILKYSKDGIVFLDKSGKEVWIESYEMKNPAVVINGDYAVVADKMGSVLCIFDKNKKIGEAKTILPITRVALSSKGVTAVIMEGSGTARIGYFKKTGESIDISVETILKGDGYPVDLSLSPDGTQLIAAFQYIEGADMKGRVVFYDFSEKGKSMKNRVVGGIDEPFASSLIARVQFTDSTHSYAVADTGIYFFSSKNLLSPELVKQEIFDSEAKSICRNKDKVAVILKNHSGESANKLLVYDASGTKLLEKDFDYDYKYFDMDSGYIFLYNDNSALIYNMYGVEKYKGELDFQVLKCLKGNAPNEFVLIGAAKIKTIRLK</sequence>
<dbReference type="STRING" id="679200.HMPREF9333_01357"/>
<reference evidence="2 3" key="1">
    <citation type="submission" date="2011-08" db="EMBL/GenBank/DDBJ databases">
        <title>The Genome Sequence of Johnsonella ignava ATCC 51276.</title>
        <authorList>
            <consortium name="The Broad Institute Genome Sequencing Platform"/>
            <person name="Earl A."/>
            <person name="Ward D."/>
            <person name="Feldgarden M."/>
            <person name="Gevers D."/>
            <person name="Izard J."/>
            <person name="Blanton J.M."/>
            <person name="Baranova O.V."/>
            <person name="Dewhirst F.E."/>
            <person name="Young S.K."/>
            <person name="Zeng Q."/>
            <person name="Gargeya S."/>
            <person name="Fitzgerald M."/>
            <person name="Haas B."/>
            <person name="Abouelleil A."/>
            <person name="Alvarado L."/>
            <person name="Arachchi H.M."/>
            <person name="Berlin A."/>
            <person name="Brown A."/>
            <person name="Chapman S.B."/>
            <person name="Chen Z."/>
            <person name="Dunbar C."/>
            <person name="Freedman E."/>
            <person name="Gearin G."/>
            <person name="Gellesch M."/>
            <person name="Goldberg J."/>
            <person name="Griggs A."/>
            <person name="Gujja S."/>
            <person name="Heiman D."/>
            <person name="Howarth C."/>
            <person name="Larson L."/>
            <person name="Lui A."/>
            <person name="MacDonald P.J.P."/>
            <person name="Montmayeur A."/>
            <person name="Murphy C."/>
            <person name="Neiman D."/>
            <person name="Pearson M."/>
            <person name="Priest M."/>
            <person name="Roberts A."/>
            <person name="Saif S."/>
            <person name="Shea T."/>
            <person name="Shenoy N."/>
            <person name="Sisk P."/>
            <person name="Stolte C."/>
            <person name="Sykes S."/>
            <person name="Wortman J."/>
            <person name="Nusbaum C."/>
            <person name="Birren B."/>
        </authorList>
    </citation>
    <scope>NUCLEOTIDE SEQUENCE [LARGE SCALE GENOMIC DNA]</scope>
    <source>
        <strain evidence="2 3">ATCC 51276</strain>
    </source>
</reference>
<dbReference type="InterPro" id="IPR043765">
    <property type="entry name" value="DUF5711"/>
</dbReference>
<proteinExistence type="predicted"/>